<keyword evidence="19" id="KW-1185">Reference proteome</keyword>
<dbReference type="PIRSF" id="PIRSF038163">
    <property type="entry name" value="ITPK_uncN"/>
    <property type="match status" value="1"/>
</dbReference>
<evidence type="ECO:0000256" key="7">
    <source>
        <dbReference type="ARBA" id="ARBA00012072"/>
    </source>
</evidence>
<keyword evidence="8" id="KW-0808">Transferase</keyword>
<dbReference type="GO" id="GO:0032957">
    <property type="term" value="P:inositol trisphosphate metabolic process"/>
    <property type="evidence" value="ECO:0007669"/>
    <property type="project" value="InterPro"/>
</dbReference>
<evidence type="ECO:0000256" key="9">
    <source>
        <dbReference type="ARBA" id="ARBA00022723"/>
    </source>
</evidence>
<gene>
    <name evidence="20 21 22 23 24 25" type="primary">LOC103706071</name>
</gene>
<reference evidence="20 21" key="2">
    <citation type="submission" date="2025-04" db="UniProtKB">
        <authorList>
            <consortium name="RefSeq"/>
        </authorList>
    </citation>
    <scope>IDENTIFICATION</scope>
    <source>
        <tissue evidence="20 21">Young leaves</tissue>
    </source>
</reference>
<dbReference type="FunFam" id="3.30.470.20:FF:000047">
    <property type="entry name" value="Inositol-tetrakisphosphate 1-kinase 4"/>
    <property type="match status" value="1"/>
</dbReference>
<dbReference type="RefSeq" id="XP_008788268.1">
    <property type="nucleotide sequence ID" value="XM_008790046.4"/>
</dbReference>
<proteinExistence type="inferred from homology"/>
<dbReference type="RefSeq" id="XP_038990407.1">
    <property type="nucleotide sequence ID" value="XM_039134479.1"/>
</dbReference>
<dbReference type="KEGG" id="pda:103706071"/>
<keyword evidence="13" id="KW-0460">Magnesium</keyword>
<dbReference type="PANTHER" id="PTHR14217">
    <property type="entry name" value="INOSITOL-TETRAKISPHOSPHATE 1-KINASE"/>
    <property type="match status" value="1"/>
</dbReference>
<evidence type="ECO:0000256" key="6">
    <source>
        <dbReference type="ARBA" id="ARBA00012017"/>
    </source>
</evidence>
<keyword evidence="10" id="KW-0547">Nucleotide-binding</keyword>
<organism evidence="19 24">
    <name type="scientific">Phoenix dactylifera</name>
    <name type="common">Date palm</name>
    <dbReference type="NCBI Taxonomy" id="42345"/>
    <lineage>
        <taxon>Eukaryota</taxon>
        <taxon>Viridiplantae</taxon>
        <taxon>Streptophyta</taxon>
        <taxon>Embryophyta</taxon>
        <taxon>Tracheophyta</taxon>
        <taxon>Spermatophyta</taxon>
        <taxon>Magnoliopsida</taxon>
        <taxon>Liliopsida</taxon>
        <taxon>Arecaceae</taxon>
        <taxon>Coryphoideae</taxon>
        <taxon>Phoeniceae</taxon>
        <taxon>Phoenix</taxon>
    </lineage>
</organism>
<protein>
    <recommendedName>
        <fullName evidence="15">Inositol-tetrakisphosphate 1-kinase 6</fullName>
        <ecNumber evidence="7">2.7.1.134</ecNumber>
        <ecNumber evidence="6">2.7.1.159</ecNumber>
    </recommendedName>
    <alternativeName>
        <fullName evidence="16">Inositol 1,3,4-trisphosphate 5/6-kinase 6</fullName>
    </alternativeName>
</protein>
<dbReference type="PANTHER" id="PTHR14217:SF1">
    <property type="entry name" value="INOSITOL-TETRAKISPHOSPHATE 1-KINASE"/>
    <property type="match status" value="1"/>
</dbReference>
<dbReference type="RefSeq" id="XP_026660075.1">
    <property type="nucleotide sequence ID" value="XM_026804274.2"/>
</dbReference>
<accession>A0A8B8J3T7</accession>
<comment type="catalytic activity">
    <reaction evidence="1">
        <text>1D-myo-inositol 1,3,4-trisphosphate + ATP = 1D-myo-inositol 1,3,4,6-tetrakisphosphate + ADP + H(+)</text>
        <dbReference type="Rhea" id="RHEA:20940"/>
        <dbReference type="ChEBI" id="CHEBI:15378"/>
        <dbReference type="ChEBI" id="CHEBI:30616"/>
        <dbReference type="ChEBI" id="CHEBI:57660"/>
        <dbReference type="ChEBI" id="CHEBI:58414"/>
        <dbReference type="ChEBI" id="CHEBI:456216"/>
        <dbReference type="EC" id="2.7.1.159"/>
    </reaction>
</comment>
<dbReference type="AlphaFoldDB" id="A0A8B8J3T7"/>
<feature type="domain" description="Inositol 1,3,4-trisphosphate 5/6-kinase ATP-grasp" evidence="17">
    <location>
        <begin position="289"/>
        <end position="483"/>
    </location>
</feature>
<evidence type="ECO:0000256" key="2">
    <source>
        <dbReference type="ARBA" id="ARBA00000680"/>
    </source>
</evidence>
<evidence type="ECO:0000259" key="17">
    <source>
        <dbReference type="Pfam" id="PF05770"/>
    </source>
</evidence>
<dbReference type="InterPro" id="IPR040464">
    <property type="entry name" value="InsP(3)kin_ATP-grasp"/>
</dbReference>
<dbReference type="InterPro" id="IPR041429">
    <property type="entry name" value="ITPK1_N"/>
</dbReference>
<evidence type="ECO:0000313" key="19">
    <source>
        <dbReference type="Proteomes" id="UP000228380"/>
    </source>
</evidence>
<feature type="domain" description="Inositol-tetrakisphosphate 1-kinase N-terminal" evidence="18">
    <location>
        <begin position="166"/>
        <end position="266"/>
    </location>
</feature>
<dbReference type="InterPro" id="IPR008656">
    <property type="entry name" value="Inositol_tetrakis-P_1-kinase"/>
</dbReference>
<evidence type="ECO:0000256" key="4">
    <source>
        <dbReference type="ARBA" id="ARBA00009601"/>
    </source>
</evidence>
<reference evidence="19" key="1">
    <citation type="journal article" date="2019" name="Nat. Commun.">
        <title>Genome-wide association mapping of date palm fruit traits.</title>
        <authorList>
            <person name="Hazzouri K.M."/>
            <person name="Gros-Balthazard M."/>
            <person name="Flowers J.M."/>
            <person name="Copetti D."/>
            <person name="Lemansour A."/>
            <person name="Lebrun M."/>
            <person name="Masmoudi K."/>
            <person name="Ferrand S."/>
            <person name="Dhar M.I."/>
            <person name="Fresquez Z.A."/>
            <person name="Rosas U."/>
            <person name="Zhang J."/>
            <person name="Talag J."/>
            <person name="Lee S."/>
            <person name="Kudrna D."/>
            <person name="Powell R.F."/>
            <person name="Leitch I.J."/>
            <person name="Krueger R.R."/>
            <person name="Wing R.A."/>
            <person name="Amiri K.M.A."/>
            <person name="Purugganan M.D."/>
        </authorList>
    </citation>
    <scope>NUCLEOTIDE SEQUENCE [LARGE SCALE GENOMIC DNA]</scope>
    <source>
        <strain evidence="19">cv. Khalas</strain>
    </source>
</reference>
<comment type="cofactor">
    <cofactor evidence="3">
        <name>Mg(2+)</name>
        <dbReference type="ChEBI" id="CHEBI:18420"/>
    </cofactor>
</comment>
<evidence type="ECO:0000313" key="25">
    <source>
        <dbReference type="RefSeq" id="XP_038990407.1"/>
    </source>
</evidence>
<evidence type="ECO:0000256" key="10">
    <source>
        <dbReference type="ARBA" id="ARBA00022741"/>
    </source>
</evidence>
<evidence type="ECO:0000256" key="12">
    <source>
        <dbReference type="ARBA" id="ARBA00022840"/>
    </source>
</evidence>
<evidence type="ECO:0000256" key="1">
    <source>
        <dbReference type="ARBA" id="ARBA00000399"/>
    </source>
</evidence>
<keyword evidence="11" id="KW-0418">Kinase</keyword>
<keyword evidence="12" id="KW-0067">ATP-binding</keyword>
<dbReference type="GO" id="GO:0052726">
    <property type="term" value="F:inositol-1,3,4-trisphosphate 5-kinase activity"/>
    <property type="evidence" value="ECO:0007669"/>
    <property type="project" value="InterPro"/>
</dbReference>
<dbReference type="GO" id="GO:0047325">
    <property type="term" value="F:inositol-3,4,5,6-tetrakisphosphate 1-kinase activity"/>
    <property type="evidence" value="ECO:0007669"/>
    <property type="project" value="UniProtKB-EC"/>
</dbReference>
<evidence type="ECO:0000256" key="8">
    <source>
        <dbReference type="ARBA" id="ARBA00022679"/>
    </source>
</evidence>
<sequence>MGAVRGVLLDESLLFFDAGSGNFYLPPGSMTLLRRLQYSKLRVGFCYQKDVLQQKEIFLKQTAASYSFDCISLRGSHARNSFNESLPDWHADGEICFYVTSRKDETLFGKLQNRGWKIVCIGVERGGTMDKELLFIDQLEELLITVCSFSKKVVCPKVMHCMPVLIVGYVMKPSREEDFAKRGAFPMYPTQNGLLFVPLTFELPLAPQIQEVDVILHKATDEILSIDPDYCLDFPKGIAFSRGMQELERSIQDHPNCCIIDPLNNIYPLLDRHKIQQILLGLQDLNVNDQCRLRAPQFLKVGNLHEPSLRDRLLEANLSFPLIVKPQIACGVADAHNMALVFRFEDFMDLPVPLPAILQEYVDHGSLIFKFYVLGDKVFHAVKKSMPNASFLLSASEKRGSAPIMFNSLKSLPVATEDQVSAGGLKAAKQSLDVELVNKAAKWLRNQLGLTIFGFDVVIQEVSGDHVIVDLNYLPTFKEVPDSDAVPAFWDAIKSTYDLRKAN</sequence>
<dbReference type="GeneID" id="103706071"/>
<evidence type="ECO:0000256" key="5">
    <source>
        <dbReference type="ARBA" id="ARBA00011245"/>
    </source>
</evidence>
<evidence type="ECO:0000259" key="18">
    <source>
        <dbReference type="Pfam" id="PF17927"/>
    </source>
</evidence>
<dbReference type="Proteomes" id="UP000228380">
    <property type="component" value="Chromosome 1"/>
</dbReference>
<evidence type="ECO:0000313" key="23">
    <source>
        <dbReference type="RefSeq" id="XP_026660075.1"/>
    </source>
</evidence>
<dbReference type="RefSeq" id="XP_008788269.1">
    <property type="nucleotide sequence ID" value="XM_008790047.3"/>
</dbReference>
<dbReference type="GO" id="GO:0052725">
    <property type="term" value="F:inositol-1,3,4-trisphosphate 6-kinase activity"/>
    <property type="evidence" value="ECO:0007669"/>
    <property type="project" value="InterPro"/>
</dbReference>
<evidence type="ECO:0000256" key="15">
    <source>
        <dbReference type="ARBA" id="ARBA00073898"/>
    </source>
</evidence>
<dbReference type="GO" id="GO:0005524">
    <property type="term" value="F:ATP binding"/>
    <property type="evidence" value="ECO:0007669"/>
    <property type="project" value="UniProtKB-KW"/>
</dbReference>
<evidence type="ECO:0000313" key="24">
    <source>
        <dbReference type="RefSeq" id="XP_026660076.1"/>
    </source>
</evidence>
<dbReference type="EC" id="2.7.1.134" evidence="7"/>
<evidence type="ECO:0000256" key="16">
    <source>
        <dbReference type="ARBA" id="ARBA00077644"/>
    </source>
</evidence>
<comment type="subunit">
    <text evidence="5">Monomer.</text>
</comment>
<dbReference type="Gene3D" id="3.30.470.20">
    <property type="entry name" value="ATP-grasp fold, B domain"/>
    <property type="match status" value="1"/>
</dbReference>
<evidence type="ECO:0000313" key="21">
    <source>
        <dbReference type="RefSeq" id="XP_008788269.1"/>
    </source>
</evidence>
<evidence type="ECO:0000256" key="3">
    <source>
        <dbReference type="ARBA" id="ARBA00001946"/>
    </source>
</evidence>
<comment type="function">
    <text evidence="14">Kinase that can phosphorylate various inositol polyphosphate such as Ins(3,4,5,6)P4 or Ins(1,3,4)P3 and participates in phytic acid biosynthesis in developing seeds. Phytic acid is the primary storage form of phosphorus in cereal grains and other plant seeds.</text>
</comment>
<evidence type="ECO:0000313" key="22">
    <source>
        <dbReference type="RefSeq" id="XP_017698011.1"/>
    </source>
</evidence>
<evidence type="ECO:0000256" key="13">
    <source>
        <dbReference type="ARBA" id="ARBA00022842"/>
    </source>
</evidence>
<dbReference type="GO" id="GO:0000287">
    <property type="term" value="F:magnesium ion binding"/>
    <property type="evidence" value="ECO:0007669"/>
    <property type="project" value="InterPro"/>
</dbReference>
<dbReference type="Pfam" id="PF05770">
    <property type="entry name" value="Ins134_P3_kin"/>
    <property type="match status" value="1"/>
</dbReference>
<dbReference type="GO" id="GO:0005737">
    <property type="term" value="C:cytoplasm"/>
    <property type="evidence" value="ECO:0007669"/>
    <property type="project" value="TreeGrafter"/>
</dbReference>
<keyword evidence="9" id="KW-0479">Metal-binding</keyword>
<name>A0A8B8J3T7_PHODC</name>
<dbReference type="OrthoDB" id="25308at2759"/>
<dbReference type="RefSeq" id="XP_017698011.1">
    <property type="nucleotide sequence ID" value="XM_017842522.3"/>
</dbReference>
<dbReference type="RefSeq" id="XP_026660076.1">
    <property type="nucleotide sequence ID" value="XM_026804275.2"/>
</dbReference>
<dbReference type="SUPFAM" id="SSF56059">
    <property type="entry name" value="Glutathione synthetase ATP-binding domain-like"/>
    <property type="match status" value="1"/>
</dbReference>
<dbReference type="Pfam" id="PF17927">
    <property type="entry name" value="Ins134_P3_kin_N"/>
    <property type="match status" value="1"/>
</dbReference>
<evidence type="ECO:0000256" key="14">
    <source>
        <dbReference type="ARBA" id="ARBA00057506"/>
    </source>
</evidence>
<comment type="catalytic activity">
    <reaction evidence="2">
        <text>1D-myo-inositol 1,3,4-trisphosphate + ATP = 1D-myo-inositol 1,3,4,5-tetrakisphosphate + ADP + H(+)</text>
        <dbReference type="Rhea" id="RHEA:13253"/>
        <dbReference type="ChEBI" id="CHEBI:15378"/>
        <dbReference type="ChEBI" id="CHEBI:30616"/>
        <dbReference type="ChEBI" id="CHEBI:57895"/>
        <dbReference type="ChEBI" id="CHEBI:58414"/>
        <dbReference type="ChEBI" id="CHEBI:456216"/>
        <dbReference type="EC" id="2.7.1.159"/>
    </reaction>
</comment>
<evidence type="ECO:0000256" key="11">
    <source>
        <dbReference type="ARBA" id="ARBA00022777"/>
    </source>
</evidence>
<dbReference type="EC" id="2.7.1.159" evidence="6"/>
<comment type="similarity">
    <text evidence="4">Belongs to the ITPK1 family.</text>
</comment>
<evidence type="ECO:0000313" key="20">
    <source>
        <dbReference type="RefSeq" id="XP_008788268.1"/>
    </source>
</evidence>